<accession>A0A1M7TNJ5</accession>
<evidence type="ECO:0000256" key="6">
    <source>
        <dbReference type="ARBA" id="ARBA00041520"/>
    </source>
</evidence>
<dbReference type="EC" id="3.1.1.93" evidence="4"/>
<proteinExistence type="predicted"/>
<dbReference type="PANTHER" id="PTHR16138:SF7">
    <property type="entry name" value="PALMITOYL-PROTEIN THIOESTERASE ABHD10, MITOCHONDRIAL"/>
    <property type="match status" value="1"/>
</dbReference>
<sequence length="262" mass="28640">MTDAEDRPDFLETADGRRIAYRRTPDAGAGAPGVVFLGGFRSDMTGTKAAFLEERCRARGRAFLRFDYTGHGQSSGRFEDGCIGDWLRDARDAIAALTEGPQVLVGSSMGGWIALLLAREAPERVAALIGIAAAPDFTLDGMEAAFDEAQRQEMARTGRVALPSEYSDEPYVITRRLIEDGRDHLVLRAPLPLPFPTRLLQGSADVDVPPERARILFDHAKGPDIRLLLVKGADHRFSGPRELRILDETLEEAIAAAREAGR</sequence>
<evidence type="ECO:0000256" key="8">
    <source>
        <dbReference type="ARBA" id="ARBA00042704"/>
    </source>
</evidence>
<evidence type="ECO:0000256" key="3">
    <source>
        <dbReference type="ARBA" id="ARBA00022946"/>
    </source>
</evidence>
<organism evidence="13 14">
    <name type="scientific">Oceanicella actignis</name>
    <dbReference type="NCBI Taxonomy" id="1189325"/>
    <lineage>
        <taxon>Bacteria</taxon>
        <taxon>Pseudomonadati</taxon>
        <taxon>Pseudomonadota</taxon>
        <taxon>Alphaproteobacteria</taxon>
        <taxon>Rhodobacterales</taxon>
        <taxon>Paracoccaceae</taxon>
        <taxon>Oceanicella</taxon>
    </lineage>
</organism>
<dbReference type="Gene3D" id="3.40.50.1820">
    <property type="entry name" value="alpha/beta hydrolase"/>
    <property type="match status" value="1"/>
</dbReference>
<dbReference type="PANTHER" id="PTHR16138">
    <property type="entry name" value="MYCOPHENOLIC ACID ACYL-GLUCURONIDE ESTERASE, MITOCHONDRIAL"/>
    <property type="match status" value="1"/>
</dbReference>
<dbReference type="RefSeq" id="WP_072747877.1">
    <property type="nucleotide sequence ID" value="NZ_FOHL01000008.1"/>
</dbReference>
<protein>
    <recommendedName>
        <fullName evidence="5">Palmitoyl-protein thioesterase ABHD10, mitochondrial</fullName>
        <ecNumber evidence="4">3.1.1.93</ecNumber>
        <ecNumber evidence="1">3.1.2.22</ecNumber>
    </recommendedName>
    <alternativeName>
        <fullName evidence="7">Acyl-protein thioesterase ABHD10</fullName>
    </alternativeName>
    <alternativeName>
        <fullName evidence="8">Alpha/beta hydrolase domain-containing protein 10</fullName>
    </alternativeName>
    <alternativeName>
        <fullName evidence="6">Mycophenolic acid acyl-glucuronide esterase, mitochondrial</fullName>
    </alternativeName>
</protein>
<comment type="function">
    <text evidence="9">Acts as an acyl-protein thioesterase that hydrolyzes fatty acids from acylated residues in proteins. Regulates the mitochondrial S-depalmitoylation of the nucleophilic active site residue of peroxiredoxin-5/PRDX5, a key antioxidant protein, therefore modulating mitochondrial antioxidant ability. Also catalyzes the deglucuronidation of mycophenolic acid acyl-glucuronide, an active metabolite of the immunosuppressant drug mycophenolate.</text>
</comment>
<comment type="catalytic activity">
    <reaction evidence="11">
        <text>mycophenolic acid O-acyl-beta-D-glucuronide + H2O = mycophenolate + D-glucuronate + H(+)</text>
        <dbReference type="Rhea" id="RHEA:34179"/>
        <dbReference type="ChEBI" id="CHEBI:15377"/>
        <dbReference type="ChEBI" id="CHEBI:15378"/>
        <dbReference type="ChEBI" id="CHEBI:58720"/>
        <dbReference type="ChEBI" id="CHEBI:62932"/>
        <dbReference type="ChEBI" id="CHEBI:66982"/>
        <dbReference type="EC" id="3.1.1.93"/>
    </reaction>
    <physiologicalReaction direction="left-to-right" evidence="11">
        <dbReference type="Rhea" id="RHEA:34180"/>
    </physiologicalReaction>
</comment>
<evidence type="ECO:0000313" key="13">
    <source>
        <dbReference type="EMBL" id="SHN72307.1"/>
    </source>
</evidence>
<dbReference type="Pfam" id="PF12697">
    <property type="entry name" value="Abhydrolase_6"/>
    <property type="match status" value="1"/>
</dbReference>
<evidence type="ECO:0000256" key="10">
    <source>
        <dbReference type="ARBA" id="ARBA00047409"/>
    </source>
</evidence>
<dbReference type="EMBL" id="FRDL01000008">
    <property type="protein sequence ID" value="SHN72307.1"/>
    <property type="molecule type" value="Genomic_DNA"/>
</dbReference>
<keyword evidence="2" id="KW-0378">Hydrolase</keyword>
<dbReference type="Proteomes" id="UP000184066">
    <property type="component" value="Unassembled WGS sequence"/>
</dbReference>
<dbReference type="STRING" id="1189325.SAMN04488119_10867"/>
<evidence type="ECO:0000256" key="9">
    <source>
        <dbReference type="ARBA" id="ARBA00046047"/>
    </source>
</evidence>
<dbReference type="InterPro" id="IPR000073">
    <property type="entry name" value="AB_hydrolase_1"/>
</dbReference>
<dbReference type="InterPro" id="IPR052382">
    <property type="entry name" value="ABHD10_acyl-thioesterase"/>
</dbReference>
<evidence type="ECO:0000256" key="11">
    <source>
        <dbReference type="ARBA" id="ARBA00047972"/>
    </source>
</evidence>
<dbReference type="OrthoDB" id="9813296at2"/>
<dbReference type="PRINTS" id="PR00111">
    <property type="entry name" value="ABHYDROLASE"/>
</dbReference>
<evidence type="ECO:0000259" key="12">
    <source>
        <dbReference type="Pfam" id="PF12697"/>
    </source>
</evidence>
<comment type="catalytic activity">
    <reaction evidence="10">
        <text>S-hexadecanoyl-L-cysteinyl-[protein] + H2O = L-cysteinyl-[protein] + hexadecanoate + H(+)</text>
        <dbReference type="Rhea" id="RHEA:19233"/>
        <dbReference type="Rhea" id="RHEA-COMP:10131"/>
        <dbReference type="Rhea" id="RHEA-COMP:11032"/>
        <dbReference type="ChEBI" id="CHEBI:7896"/>
        <dbReference type="ChEBI" id="CHEBI:15377"/>
        <dbReference type="ChEBI" id="CHEBI:15378"/>
        <dbReference type="ChEBI" id="CHEBI:29950"/>
        <dbReference type="ChEBI" id="CHEBI:74151"/>
        <dbReference type="EC" id="3.1.2.22"/>
    </reaction>
    <physiologicalReaction direction="left-to-right" evidence="10">
        <dbReference type="Rhea" id="RHEA:19234"/>
    </physiologicalReaction>
</comment>
<reference evidence="13 14" key="1">
    <citation type="submission" date="2016-12" db="EMBL/GenBank/DDBJ databases">
        <authorList>
            <person name="Song W.-J."/>
            <person name="Kurnit D.M."/>
        </authorList>
    </citation>
    <scope>NUCLEOTIDE SEQUENCE [LARGE SCALE GENOMIC DNA]</scope>
    <source>
        <strain evidence="13 14">CGMCC 1.10808</strain>
    </source>
</reference>
<dbReference type="GO" id="GO:0008474">
    <property type="term" value="F:palmitoyl-(protein) hydrolase activity"/>
    <property type="evidence" value="ECO:0007669"/>
    <property type="project" value="UniProtKB-EC"/>
</dbReference>
<keyword evidence="3" id="KW-0809">Transit peptide</keyword>
<dbReference type="GO" id="GO:0102390">
    <property type="term" value="F:mycophenolic acid acyl-glucuronide esterase activity"/>
    <property type="evidence" value="ECO:0007669"/>
    <property type="project" value="UniProtKB-EC"/>
</dbReference>
<dbReference type="InterPro" id="IPR029058">
    <property type="entry name" value="AB_hydrolase_fold"/>
</dbReference>
<name>A0A1M7TNJ5_9RHOB</name>
<keyword evidence="14" id="KW-1185">Reference proteome</keyword>
<dbReference type="EC" id="3.1.2.22" evidence="1"/>
<evidence type="ECO:0000256" key="4">
    <source>
        <dbReference type="ARBA" id="ARBA00039132"/>
    </source>
</evidence>
<evidence type="ECO:0000256" key="2">
    <source>
        <dbReference type="ARBA" id="ARBA00022801"/>
    </source>
</evidence>
<evidence type="ECO:0000256" key="1">
    <source>
        <dbReference type="ARBA" id="ARBA00012423"/>
    </source>
</evidence>
<dbReference type="AlphaFoldDB" id="A0A1M7TNJ5"/>
<gene>
    <name evidence="13" type="ORF">SAMN05216200_10868</name>
</gene>
<dbReference type="GO" id="GO:0004553">
    <property type="term" value="F:hydrolase activity, hydrolyzing O-glycosyl compounds"/>
    <property type="evidence" value="ECO:0007669"/>
    <property type="project" value="TreeGrafter"/>
</dbReference>
<dbReference type="SUPFAM" id="SSF53474">
    <property type="entry name" value="alpha/beta-Hydrolases"/>
    <property type="match status" value="1"/>
</dbReference>
<evidence type="ECO:0000313" key="14">
    <source>
        <dbReference type="Proteomes" id="UP000184066"/>
    </source>
</evidence>
<evidence type="ECO:0000256" key="7">
    <source>
        <dbReference type="ARBA" id="ARBA00042645"/>
    </source>
</evidence>
<evidence type="ECO:0000256" key="5">
    <source>
        <dbReference type="ARBA" id="ARBA00039314"/>
    </source>
</evidence>
<feature type="domain" description="AB hydrolase-1" evidence="12">
    <location>
        <begin position="34"/>
        <end position="235"/>
    </location>
</feature>